<dbReference type="EMBL" id="QSDV01000010">
    <property type="protein sequence ID" value="RGZ18727.1"/>
    <property type="molecule type" value="Genomic_DNA"/>
</dbReference>
<dbReference type="GO" id="GO:0016757">
    <property type="term" value="F:glycosyltransferase activity"/>
    <property type="evidence" value="ECO:0007669"/>
    <property type="project" value="UniProtKB-KW"/>
</dbReference>
<evidence type="ECO:0000259" key="3">
    <source>
        <dbReference type="Pfam" id="PF00535"/>
    </source>
</evidence>
<dbReference type="InterPro" id="IPR029044">
    <property type="entry name" value="Nucleotide-diphossugar_trans"/>
</dbReference>
<dbReference type="InterPro" id="IPR001173">
    <property type="entry name" value="Glyco_trans_2-like"/>
</dbReference>
<protein>
    <submittedName>
        <fullName evidence="4">Glycosyltransferase</fullName>
    </submittedName>
</protein>
<proteinExistence type="predicted"/>
<dbReference type="Proteomes" id="UP000285209">
    <property type="component" value="Unassembled WGS sequence"/>
</dbReference>
<dbReference type="CDD" id="cd00761">
    <property type="entry name" value="Glyco_tranf_GTA_type"/>
    <property type="match status" value="1"/>
</dbReference>
<evidence type="ECO:0000313" key="4">
    <source>
        <dbReference type="EMBL" id="RGZ18727.1"/>
    </source>
</evidence>
<dbReference type="PANTHER" id="PTHR22916">
    <property type="entry name" value="GLYCOSYLTRANSFERASE"/>
    <property type="match status" value="1"/>
</dbReference>
<keyword evidence="1" id="KW-0328">Glycosyltransferase</keyword>
<dbReference type="AlphaFoldDB" id="A0A413MBS0"/>
<sequence>MKDLISIIIPVYNVENYINACMKSVIEQSYDVLDIILVDDGSTDNSGDICDYYEKKDERITVIHKMNGGLSDARNCGIKKAQGKYITFVDSDDIIAHDYIEKLYTMIKNSQADISICDCVHIFPDTSFTFKKATIEEKMKPEQAIKKMLYQKQILVSAWAKLYKISLFSDVIFPVGMLYEDSAIMYKLFEKTNLIVYSNAKMYGYYHRENSITTQKFDVRNFDIMHIAEKIYMHYKIIAIC</sequence>
<dbReference type="Gene3D" id="3.90.550.10">
    <property type="entry name" value="Spore Coat Polysaccharide Biosynthesis Protein SpsA, Chain A"/>
    <property type="match status" value="1"/>
</dbReference>
<gene>
    <name evidence="4" type="ORF">DXA03_07795</name>
</gene>
<keyword evidence="2 4" id="KW-0808">Transferase</keyword>
<dbReference type="Pfam" id="PF00535">
    <property type="entry name" value="Glycos_transf_2"/>
    <property type="match status" value="1"/>
</dbReference>
<dbReference type="SUPFAM" id="SSF53448">
    <property type="entry name" value="Nucleotide-diphospho-sugar transferases"/>
    <property type="match status" value="1"/>
</dbReference>
<comment type="caution">
    <text evidence="4">The sequence shown here is derived from an EMBL/GenBank/DDBJ whole genome shotgun (WGS) entry which is preliminary data.</text>
</comment>
<dbReference type="PANTHER" id="PTHR22916:SF51">
    <property type="entry name" value="GLYCOSYLTRANSFERASE EPSH-RELATED"/>
    <property type="match status" value="1"/>
</dbReference>
<organism evidence="4 5">
    <name type="scientific">Agathobacter rectalis</name>
    <dbReference type="NCBI Taxonomy" id="39491"/>
    <lineage>
        <taxon>Bacteria</taxon>
        <taxon>Bacillati</taxon>
        <taxon>Bacillota</taxon>
        <taxon>Clostridia</taxon>
        <taxon>Lachnospirales</taxon>
        <taxon>Lachnospiraceae</taxon>
        <taxon>Agathobacter</taxon>
    </lineage>
</organism>
<accession>A0A413MBS0</accession>
<evidence type="ECO:0000313" key="5">
    <source>
        <dbReference type="Proteomes" id="UP000285209"/>
    </source>
</evidence>
<feature type="domain" description="Glycosyltransferase 2-like" evidence="3">
    <location>
        <begin position="6"/>
        <end position="170"/>
    </location>
</feature>
<reference evidence="4 5" key="1">
    <citation type="submission" date="2018-08" db="EMBL/GenBank/DDBJ databases">
        <title>A genome reference for cultivated species of the human gut microbiota.</title>
        <authorList>
            <person name="Zou Y."/>
            <person name="Xue W."/>
            <person name="Luo G."/>
        </authorList>
    </citation>
    <scope>NUCLEOTIDE SEQUENCE [LARGE SCALE GENOMIC DNA]</scope>
    <source>
        <strain evidence="4 5">AM54-25XD</strain>
    </source>
</reference>
<evidence type="ECO:0000256" key="1">
    <source>
        <dbReference type="ARBA" id="ARBA00022676"/>
    </source>
</evidence>
<name>A0A413MBS0_9FIRM</name>
<evidence type="ECO:0000256" key="2">
    <source>
        <dbReference type="ARBA" id="ARBA00022679"/>
    </source>
</evidence>